<comment type="caution">
    <text evidence="2">The sequence shown here is derived from an EMBL/GenBank/DDBJ whole genome shotgun (WGS) entry which is preliminary data.</text>
</comment>
<dbReference type="RefSeq" id="WP_125319760.1">
    <property type="nucleotide sequence ID" value="NZ_AP024889.1"/>
</dbReference>
<proteinExistence type="predicted"/>
<keyword evidence="1" id="KW-0732">Signal</keyword>
<reference evidence="2 3" key="1">
    <citation type="submission" date="2018-12" db="EMBL/GenBank/DDBJ databases">
        <title>Genomic taxonomy of the Vibrionaceae family.</title>
        <authorList>
            <person name="Gomez-Gil B."/>
            <person name="Enciso-Ibarra K."/>
        </authorList>
    </citation>
    <scope>NUCLEOTIDE SEQUENCE [LARGE SCALE GENOMIC DNA]</scope>
    <source>
        <strain evidence="2 3">CAIM 594</strain>
    </source>
</reference>
<dbReference type="Gene3D" id="2.180.10.10">
    <property type="entry name" value="RHS repeat-associated core"/>
    <property type="match status" value="1"/>
</dbReference>
<name>A0A3R9FP51_9VIBR</name>
<dbReference type="AlphaFoldDB" id="A0A3R9FP51"/>
<feature type="chain" id="PRO_5018780932" description="RHS repeat protein" evidence="1">
    <location>
        <begin position="21"/>
        <end position="316"/>
    </location>
</feature>
<protein>
    <recommendedName>
        <fullName evidence="4">RHS repeat protein</fullName>
    </recommendedName>
</protein>
<evidence type="ECO:0000256" key="1">
    <source>
        <dbReference type="SAM" id="SignalP"/>
    </source>
</evidence>
<dbReference type="Proteomes" id="UP000269041">
    <property type="component" value="Unassembled WGS sequence"/>
</dbReference>
<evidence type="ECO:0000313" key="2">
    <source>
        <dbReference type="EMBL" id="RSD32551.1"/>
    </source>
</evidence>
<keyword evidence="3" id="KW-1185">Reference proteome</keyword>
<feature type="signal peptide" evidence="1">
    <location>
        <begin position="1"/>
        <end position="20"/>
    </location>
</feature>
<organism evidence="2 3">
    <name type="scientific">Vibrio pectenicida</name>
    <dbReference type="NCBI Taxonomy" id="62763"/>
    <lineage>
        <taxon>Bacteria</taxon>
        <taxon>Pseudomonadati</taxon>
        <taxon>Pseudomonadota</taxon>
        <taxon>Gammaproteobacteria</taxon>
        <taxon>Vibrionales</taxon>
        <taxon>Vibrionaceae</taxon>
        <taxon>Vibrio</taxon>
    </lineage>
</organism>
<gene>
    <name evidence="2" type="ORF">EJA03_02995</name>
</gene>
<sequence length="316" mass="36662">MNIKTSFAALAIFTAFSTNAYQHYSVFEDYVDLNTVQANTSRLTQIFKTDNNQTTIASSYSYDGLGRVTQRDYADSTFDYIYNSDGWLESAKALMKQGEINSYVRHTKQNFISLYTYNEQGQVTLETKKVFHQDAADLNGTPIATYSIEYVYNENNKLTQRIQTPLSGDDMSVTNFHYTYHDDGKLRKIREVKMSSPREKSTLLLRYHPNGEIKKVTQKIFSQGKKTIEMTYLDDASIYGVYYVDPVKEWKVDMDFFGLAFKPIKTLKQTVDNIETTYTYQYQNNDNDNLPDSLELNVSIPQLKVNKQVRYEMKNQ</sequence>
<dbReference type="EMBL" id="RSFA01000007">
    <property type="protein sequence ID" value="RSD32551.1"/>
    <property type="molecule type" value="Genomic_DNA"/>
</dbReference>
<accession>A0A3R9FP51</accession>
<evidence type="ECO:0000313" key="3">
    <source>
        <dbReference type="Proteomes" id="UP000269041"/>
    </source>
</evidence>
<evidence type="ECO:0008006" key="4">
    <source>
        <dbReference type="Google" id="ProtNLM"/>
    </source>
</evidence>
<dbReference type="OrthoDB" id="6399177at2"/>